<evidence type="ECO:0000256" key="1">
    <source>
        <dbReference type="SAM" id="MobiDB-lite"/>
    </source>
</evidence>
<keyword evidence="3" id="KW-1185">Reference proteome</keyword>
<comment type="caution">
    <text evidence="2">The sequence shown here is derived from an EMBL/GenBank/DDBJ whole genome shotgun (WGS) entry which is preliminary data.</text>
</comment>
<dbReference type="AlphaFoldDB" id="A0AAV7UUB0"/>
<proteinExistence type="predicted"/>
<dbReference type="Proteomes" id="UP001066276">
    <property type="component" value="Chromosome 2_2"/>
</dbReference>
<sequence length="92" mass="10181">MQTGSKFGPTSKENRSKQIPKEVGTVLRTSGAGRQQTTFPEEAVPASGTEGRNTDSFKHISNRVMPNKVDNVANRGVRNAKLKYELCRTCRK</sequence>
<evidence type="ECO:0000313" key="2">
    <source>
        <dbReference type="EMBL" id="KAJ1192682.1"/>
    </source>
</evidence>
<name>A0AAV7UUB0_PLEWA</name>
<organism evidence="2 3">
    <name type="scientific">Pleurodeles waltl</name>
    <name type="common">Iberian ribbed newt</name>
    <dbReference type="NCBI Taxonomy" id="8319"/>
    <lineage>
        <taxon>Eukaryota</taxon>
        <taxon>Metazoa</taxon>
        <taxon>Chordata</taxon>
        <taxon>Craniata</taxon>
        <taxon>Vertebrata</taxon>
        <taxon>Euteleostomi</taxon>
        <taxon>Amphibia</taxon>
        <taxon>Batrachia</taxon>
        <taxon>Caudata</taxon>
        <taxon>Salamandroidea</taxon>
        <taxon>Salamandridae</taxon>
        <taxon>Pleurodelinae</taxon>
        <taxon>Pleurodeles</taxon>
    </lineage>
</organism>
<feature type="region of interest" description="Disordered" evidence="1">
    <location>
        <begin position="1"/>
        <end position="57"/>
    </location>
</feature>
<protein>
    <submittedName>
        <fullName evidence="2">Uncharacterized protein</fullName>
    </submittedName>
</protein>
<reference evidence="2" key="1">
    <citation type="journal article" date="2022" name="bioRxiv">
        <title>Sequencing and chromosome-scale assembly of the giantPleurodeles waltlgenome.</title>
        <authorList>
            <person name="Brown T."/>
            <person name="Elewa A."/>
            <person name="Iarovenko S."/>
            <person name="Subramanian E."/>
            <person name="Araus A.J."/>
            <person name="Petzold A."/>
            <person name="Susuki M."/>
            <person name="Suzuki K.-i.T."/>
            <person name="Hayashi T."/>
            <person name="Toyoda A."/>
            <person name="Oliveira C."/>
            <person name="Osipova E."/>
            <person name="Leigh N.D."/>
            <person name="Simon A."/>
            <person name="Yun M.H."/>
        </authorList>
    </citation>
    <scope>NUCLEOTIDE SEQUENCE</scope>
    <source>
        <strain evidence="2">20211129_DDA</strain>
        <tissue evidence="2">Liver</tissue>
    </source>
</reference>
<accession>A0AAV7UUB0</accession>
<dbReference type="EMBL" id="JANPWB010000004">
    <property type="protein sequence ID" value="KAJ1192682.1"/>
    <property type="molecule type" value="Genomic_DNA"/>
</dbReference>
<gene>
    <name evidence="2" type="ORF">NDU88_001988</name>
</gene>
<evidence type="ECO:0000313" key="3">
    <source>
        <dbReference type="Proteomes" id="UP001066276"/>
    </source>
</evidence>